<dbReference type="InterPro" id="IPR032531">
    <property type="entry name" value="DUF4956"/>
</dbReference>
<gene>
    <name evidence="2" type="ORF">SAMN02745207_02599</name>
</gene>
<dbReference type="EMBL" id="FQXM01000014">
    <property type="protein sequence ID" value="SHH80995.1"/>
    <property type="molecule type" value="Genomic_DNA"/>
</dbReference>
<keyword evidence="3" id="KW-1185">Reference proteome</keyword>
<sequence>MNELINFQDIIKKSVLKSSFIGSFQIQDIVLVIGVTLAVSLYMFFVYKKSFSGVIYNHNFNVALVLMAIITSIIIMTISSNLVLSLGMVGALSIVRFRTAVKDSLDIVFMFWAIAIGLTCGARLYSIALIGSLLVGIIALMLLKYKNSNNIYLLIINYRRDAKEEVERNIIKLDNKIKSKTVTAGITELTLEVKLIGSDTTFIEKISDINGVENASLISYNGSFAQ</sequence>
<keyword evidence="1" id="KW-0812">Transmembrane</keyword>
<feature type="transmembrane region" description="Helical" evidence="1">
    <location>
        <begin position="124"/>
        <end position="143"/>
    </location>
</feature>
<feature type="transmembrane region" description="Helical" evidence="1">
    <location>
        <begin position="65"/>
        <end position="88"/>
    </location>
</feature>
<evidence type="ECO:0008006" key="4">
    <source>
        <dbReference type="Google" id="ProtNLM"/>
    </source>
</evidence>
<evidence type="ECO:0000313" key="3">
    <source>
        <dbReference type="Proteomes" id="UP000184447"/>
    </source>
</evidence>
<proteinExistence type="predicted"/>
<evidence type="ECO:0000256" key="1">
    <source>
        <dbReference type="SAM" id="Phobius"/>
    </source>
</evidence>
<dbReference type="AlphaFoldDB" id="A0A1M5W0G6"/>
<keyword evidence="1" id="KW-0472">Membrane</keyword>
<dbReference type="RefSeq" id="WP_073338851.1">
    <property type="nucleotide sequence ID" value="NZ_FQXM01000014.1"/>
</dbReference>
<evidence type="ECO:0000313" key="2">
    <source>
        <dbReference type="EMBL" id="SHH80995.1"/>
    </source>
</evidence>
<reference evidence="2 3" key="1">
    <citation type="submission" date="2016-11" db="EMBL/GenBank/DDBJ databases">
        <authorList>
            <person name="Jaros S."/>
            <person name="Januszkiewicz K."/>
            <person name="Wedrychowicz H."/>
        </authorList>
    </citation>
    <scope>NUCLEOTIDE SEQUENCE [LARGE SCALE GENOMIC DNA]</scope>
    <source>
        <strain evidence="2 3">DSM 8605</strain>
    </source>
</reference>
<dbReference type="STRING" id="1121316.SAMN02745207_02599"/>
<keyword evidence="1" id="KW-1133">Transmembrane helix</keyword>
<name>A0A1M5W0G6_9CLOT</name>
<organism evidence="2 3">
    <name type="scientific">Clostridium grantii DSM 8605</name>
    <dbReference type="NCBI Taxonomy" id="1121316"/>
    <lineage>
        <taxon>Bacteria</taxon>
        <taxon>Bacillati</taxon>
        <taxon>Bacillota</taxon>
        <taxon>Clostridia</taxon>
        <taxon>Eubacteriales</taxon>
        <taxon>Clostridiaceae</taxon>
        <taxon>Clostridium</taxon>
    </lineage>
</organism>
<accession>A0A1M5W0G6</accession>
<protein>
    <recommendedName>
        <fullName evidence="4">DUF4956 domain-containing protein</fullName>
    </recommendedName>
</protein>
<dbReference type="OrthoDB" id="9803265at2"/>
<dbReference type="Pfam" id="PF16316">
    <property type="entry name" value="DUF4956"/>
    <property type="match status" value="1"/>
</dbReference>
<feature type="transmembrane region" description="Helical" evidence="1">
    <location>
        <begin position="20"/>
        <end position="45"/>
    </location>
</feature>
<dbReference type="Proteomes" id="UP000184447">
    <property type="component" value="Unassembled WGS sequence"/>
</dbReference>